<reference evidence="1" key="1">
    <citation type="submission" date="2022-07" db="EMBL/GenBank/DDBJ databases">
        <title>Diversity of ethanolamine utilization by human commensal Escherichia coli.</title>
        <authorList>
            <person name="Jubelin G."/>
        </authorList>
    </citation>
    <scope>NUCLEOTIDE SEQUENCE</scope>
    <source>
        <strain evidence="1">S1</strain>
    </source>
</reference>
<proteinExistence type="predicted"/>
<organism evidence="1 2">
    <name type="scientific">Escherichia marmotae</name>
    <dbReference type="NCBI Taxonomy" id="1499973"/>
    <lineage>
        <taxon>Bacteria</taxon>
        <taxon>Pseudomonadati</taxon>
        <taxon>Pseudomonadota</taxon>
        <taxon>Gammaproteobacteria</taxon>
        <taxon>Enterobacterales</taxon>
        <taxon>Enterobacteriaceae</taxon>
        <taxon>Escherichia</taxon>
    </lineage>
</organism>
<sequence length="91" mass="10232">SGHEDAIADLYRHNDALVGRVMGQLDDRDVLMVVSDHGFNAFRRGVNLNSWLHREGYLALKPGSDGRAEWLRDVDWSATRAYTVGLTGMFL</sequence>
<protein>
    <submittedName>
        <fullName evidence="1">Alkaline phosphatase family protein</fullName>
    </submittedName>
</protein>
<evidence type="ECO:0000313" key="2">
    <source>
        <dbReference type="Proteomes" id="UP001206878"/>
    </source>
</evidence>
<dbReference type="InterPro" id="IPR017850">
    <property type="entry name" value="Alkaline_phosphatase_core_sf"/>
</dbReference>
<dbReference type="Gene3D" id="3.40.720.10">
    <property type="entry name" value="Alkaline Phosphatase, subunit A"/>
    <property type="match status" value="1"/>
</dbReference>
<dbReference type="Pfam" id="PF01663">
    <property type="entry name" value="Phosphodiest"/>
    <property type="match status" value="1"/>
</dbReference>
<comment type="caution">
    <text evidence="1">The sequence shown here is derived from an EMBL/GenBank/DDBJ whole genome shotgun (WGS) entry which is preliminary data.</text>
</comment>
<name>A0AAW5N2T9_9ESCH</name>
<gene>
    <name evidence="1" type="ORF">NVV43_25795</name>
</gene>
<dbReference type="EMBL" id="JANPXH010000586">
    <property type="protein sequence ID" value="MCR6678917.1"/>
    <property type="molecule type" value="Genomic_DNA"/>
</dbReference>
<feature type="non-terminal residue" evidence="1">
    <location>
        <position position="1"/>
    </location>
</feature>
<dbReference type="SUPFAM" id="SSF53649">
    <property type="entry name" value="Alkaline phosphatase-like"/>
    <property type="match status" value="1"/>
</dbReference>
<dbReference type="AlphaFoldDB" id="A0AAW5N2T9"/>
<accession>A0AAW5N2T9</accession>
<dbReference type="InterPro" id="IPR002591">
    <property type="entry name" value="Phosphodiest/P_Trfase"/>
</dbReference>
<evidence type="ECO:0000313" key="1">
    <source>
        <dbReference type="EMBL" id="MCR6678917.1"/>
    </source>
</evidence>
<dbReference type="Proteomes" id="UP001206878">
    <property type="component" value="Unassembled WGS sequence"/>
</dbReference>
<feature type="non-terminal residue" evidence="1">
    <location>
        <position position="91"/>
    </location>
</feature>